<accession>A0A2U3KM19</accession>
<evidence type="ECO:0000259" key="1">
    <source>
        <dbReference type="Pfam" id="PF02625"/>
    </source>
</evidence>
<dbReference type="InterPro" id="IPR052698">
    <property type="entry name" value="MoCofactor_Util/Proc"/>
</dbReference>
<dbReference type="InterPro" id="IPR027051">
    <property type="entry name" value="XdhC_Rossmann_dom"/>
</dbReference>
<gene>
    <name evidence="3" type="ORF">SBF1_2320005</name>
</gene>
<dbReference type="EMBL" id="OMOF01000149">
    <property type="protein sequence ID" value="SPF40665.1"/>
    <property type="molecule type" value="Genomic_DNA"/>
</dbReference>
<dbReference type="OrthoDB" id="9773039at2"/>
<evidence type="ECO:0000313" key="4">
    <source>
        <dbReference type="Proteomes" id="UP000238916"/>
    </source>
</evidence>
<name>A0A2U3KM19_9FIRM</name>
<feature type="domain" description="XdhC Rossmann" evidence="2">
    <location>
        <begin position="193"/>
        <end position="335"/>
    </location>
</feature>
<organism evidence="3 4">
    <name type="scientific">Candidatus Desulfosporosinus infrequens</name>
    <dbReference type="NCBI Taxonomy" id="2043169"/>
    <lineage>
        <taxon>Bacteria</taxon>
        <taxon>Bacillati</taxon>
        <taxon>Bacillota</taxon>
        <taxon>Clostridia</taxon>
        <taxon>Eubacteriales</taxon>
        <taxon>Desulfitobacteriaceae</taxon>
        <taxon>Desulfosporosinus</taxon>
    </lineage>
</organism>
<dbReference type="Proteomes" id="UP000238916">
    <property type="component" value="Unassembled WGS sequence"/>
</dbReference>
<protein>
    <submittedName>
        <fullName evidence="3">Xanthine and CO dehydrogenases maturation factor, XdhC/CoxF family</fullName>
    </submittedName>
</protein>
<dbReference type="Pfam" id="PF02625">
    <property type="entry name" value="XdhC_CoxI"/>
    <property type="match status" value="1"/>
</dbReference>
<dbReference type="Pfam" id="PF13478">
    <property type="entry name" value="XdhC_C"/>
    <property type="match status" value="1"/>
</dbReference>
<dbReference type="AlphaFoldDB" id="A0A2U3KM19"/>
<dbReference type="InterPro" id="IPR003777">
    <property type="entry name" value="XdhC_CoxI"/>
</dbReference>
<dbReference type="Gene3D" id="3.40.50.720">
    <property type="entry name" value="NAD(P)-binding Rossmann-like Domain"/>
    <property type="match status" value="1"/>
</dbReference>
<dbReference type="SUPFAM" id="SSF51735">
    <property type="entry name" value="NAD(P)-binding Rossmann-fold domains"/>
    <property type="match status" value="1"/>
</dbReference>
<evidence type="ECO:0000259" key="2">
    <source>
        <dbReference type="Pfam" id="PF13478"/>
    </source>
</evidence>
<evidence type="ECO:0000313" key="3">
    <source>
        <dbReference type="EMBL" id="SPF40665.1"/>
    </source>
</evidence>
<dbReference type="PANTHER" id="PTHR30388:SF6">
    <property type="entry name" value="XANTHINE DEHYDROGENASE SUBUNIT A-RELATED"/>
    <property type="match status" value="1"/>
</dbReference>
<sequence length="343" mass="37649">MDETIIQTILNLQTTQAKAVLATIIRTEGSTPRGLGTQMLVMETGQIVGTIGGGTAERLVVPRALTLLRADSDNQAEIQRLMINQETSSAQLAVCGSCIEVLLEPVQEKTFWQIALDLQMSGKEAVIVTSLVPPFPKSILDVSGNVLWGQFNSELLHSAEKLQEIYSGPQAKVVEINEKYSWLVQPILQTKRLLILGAGHVAREVAYYAKPLDFQVTVIDDRAAFARPEFFPGVYEVICSDFRTGIKNYKPNCDTYVVIATWSHQNDAACLQDILNYAAKYVGMLGSKKKVTTIVNHLQQEGYTAQTLARLRAPIGLNINAQTPSEIAISILAEIIAVKHTPV</sequence>
<reference evidence="4" key="1">
    <citation type="submission" date="2018-02" db="EMBL/GenBank/DDBJ databases">
        <authorList>
            <person name="Hausmann B."/>
        </authorList>
    </citation>
    <scope>NUCLEOTIDE SEQUENCE [LARGE SCALE GENOMIC DNA]</scope>
    <source>
        <strain evidence="4">Peat soil MAG SbF1</strain>
    </source>
</reference>
<proteinExistence type="predicted"/>
<dbReference type="PANTHER" id="PTHR30388">
    <property type="entry name" value="ALDEHYDE OXIDOREDUCTASE MOLYBDENUM COFACTOR ASSEMBLY PROTEIN"/>
    <property type="match status" value="1"/>
</dbReference>
<feature type="domain" description="XdhC- CoxI" evidence="1">
    <location>
        <begin position="16"/>
        <end position="71"/>
    </location>
</feature>
<dbReference type="InterPro" id="IPR036291">
    <property type="entry name" value="NAD(P)-bd_dom_sf"/>
</dbReference>